<feature type="compositionally biased region" description="Basic and acidic residues" evidence="1">
    <location>
        <begin position="141"/>
        <end position="152"/>
    </location>
</feature>
<gene>
    <name evidence="2" type="ORF">HDK90DRAFT_350728</name>
</gene>
<name>A0ABR1YHA8_9PEZI</name>
<sequence>MRSASKDFQHFQSLWQSLINEDKFVHEAGLPVVMVACEGLPLSFEPPAYGIDPKAVRYWPGYSSTVRKAVRNIAKDRKVQSIPKTTNPAKRPAESSAKPTDAKKSKVMQAAPLTGESTSKHAIRQEDGPDFRTTNYSAWKQTKEGQKLEVRR</sequence>
<evidence type="ECO:0000313" key="2">
    <source>
        <dbReference type="EMBL" id="KAK8229227.1"/>
    </source>
</evidence>
<reference evidence="2 3" key="1">
    <citation type="submission" date="2024-04" db="EMBL/GenBank/DDBJ databases">
        <title>Phyllosticta paracitricarpa is synonymous to the EU quarantine fungus P. citricarpa based on phylogenomic analyses.</title>
        <authorList>
            <consortium name="Lawrence Berkeley National Laboratory"/>
            <person name="Van Ingen-Buijs V.A."/>
            <person name="Van Westerhoven A.C."/>
            <person name="Haridas S."/>
            <person name="Skiadas P."/>
            <person name="Martin F."/>
            <person name="Groenewald J.Z."/>
            <person name="Crous P.W."/>
            <person name="Seidl M.F."/>
        </authorList>
    </citation>
    <scope>NUCLEOTIDE SEQUENCE [LARGE SCALE GENOMIC DNA]</scope>
    <source>
        <strain evidence="2 3">CBS 123374</strain>
    </source>
</reference>
<keyword evidence="3" id="KW-1185">Reference proteome</keyword>
<feature type="region of interest" description="Disordered" evidence="1">
    <location>
        <begin position="74"/>
        <end position="152"/>
    </location>
</feature>
<dbReference type="Proteomes" id="UP001492380">
    <property type="component" value="Unassembled WGS sequence"/>
</dbReference>
<comment type="caution">
    <text evidence="2">The sequence shown here is derived from an EMBL/GenBank/DDBJ whole genome shotgun (WGS) entry which is preliminary data.</text>
</comment>
<dbReference type="EMBL" id="JBBWRZ010000009">
    <property type="protein sequence ID" value="KAK8229227.1"/>
    <property type="molecule type" value="Genomic_DNA"/>
</dbReference>
<evidence type="ECO:0000256" key="1">
    <source>
        <dbReference type="SAM" id="MobiDB-lite"/>
    </source>
</evidence>
<organism evidence="2 3">
    <name type="scientific">Phyllosticta capitalensis</name>
    <dbReference type="NCBI Taxonomy" id="121624"/>
    <lineage>
        <taxon>Eukaryota</taxon>
        <taxon>Fungi</taxon>
        <taxon>Dikarya</taxon>
        <taxon>Ascomycota</taxon>
        <taxon>Pezizomycotina</taxon>
        <taxon>Dothideomycetes</taxon>
        <taxon>Dothideomycetes incertae sedis</taxon>
        <taxon>Botryosphaeriales</taxon>
        <taxon>Phyllostictaceae</taxon>
        <taxon>Phyllosticta</taxon>
    </lineage>
</organism>
<proteinExistence type="predicted"/>
<evidence type="ECO:0000313" key="3">
    <source>
        <dbReference type="Proteomes" id="UP001492380"/>
    </source>
</evidence>
<protein>
    <submittedName>
        <fullName evidence="2">Uncharacterized protein</fullName>
    </submittedName>
</protein>
<accession>A0ABR1YHA8</accession>